<dbReference type="OrthoDB" id="10441080at2759"/>
<feature type="compositionally biased region" description="Polar residues" evidence="1">
    <location>
        <begin position="137"/>
        <end position="146"/>
    </location>
</feature>
<gene>
    <name evidence="2" type="ORF">TRAPUB_6904</name>
</gene>
<evidence type="ECO:0000256" key="1">
    <source>
        <dbReference type="SAM" id="MobiDB-lite"/>
    </source>
</evidence>
<organism evidence="2 3">
    <name type="scientific">Trametes pubescens</name>
    <name type="common">White-rot fungus</name>
    <dbReference type="NCBI Taxonomy" id="154538"/>
    <lineage>
        <taxon>Eukaryota</taxon>
        <taxon>Fungi</taxon>
        <taxon>Dikarya</taxon>
        <taxon>Basidiomycota</taxon>
        <taxon>Agaricomycotina</taxon>
        <taxon>Agaricomycetes</taxon>
        <taxon>Polyporales</taxon>
        <taxon>Polyporaceae</taxon>
        <taxon>Trametes</taxon>
    </lineage>
</organism>
<feature type="compositionally biased region" description="Basic and acidic residues" evidence="1">
    <location>
        <begin position="152"/>
        <end position="162"/>
    </location>
</feature>
<dbReference type="Proteomes" id="UP000184267">
    <property type="component" value="Unassembled WGS sequence"/>
</dbReference>
<reference evidence="2 3" key="1">
    <citation type="submission" date="2016-10" db="EMBL/GenBank/DDBJ databases">
        <title>Genome sequence of the basidiomycete white-rot fungus Trametes pubescens.</title>
        <authorList>
            <person name="Makela M.R."/>
            <person name="Granchi Z."/>
            <person name="Peng M."/>
            <person name="De Vries R.P."/>
            <person name="Grigoriev I."/>
            <person name="Riley R."/>
            <person name="Hilden K."/>
        </authorList>
    </citation>
    <scope>NUCLEOTIDE SEQUENCE [LARGE SCALE GENOMIC DNA]</scope>
    <source>
        <strain evidence="2 3">FBCC735</strain>
    </source>
</reference>
<keyword evidence="3" id="KW-1185">Reference proteome</keyword>
<feature type="region of interest" description="Disordered" evidence="1">
    <location>
        <begin position="74"/>
        <end position="111"/>
    </location>
</feature>
<proteinExistence type="predicted"/>
<dbReference type="EMBL" id="MNAD01001663">
    <property type="protein sequence ID" value="OJT02562.1"/>
    <property type="molecule type" value="Genomic_DNA"/>
</dbReference>
<name>A0A1M2V4N9_TRAPU</name>
<sequence>MPLLGKSSTPSSASPENRQLQASMIREAGEEQQNIDYTLQDLADAAETHDKSTKAAVNSQRVVDEAAENELNTANALSRASRNHDTAVSDEQAAGEDAKTNQQHEARLGESLAAKAGHLDALQQRKAQNDQLRESTRAQMHAQTAEVQPVHSGRDGHQEHGEAAPAAAEAIDVPGNGVASSA</sequence>
<accession>A0A1M2V4N9</accession>
<protein>
    <submittedName>
        <fullName evidence="2">Uncharacterized protein</fullName>
    </submittedName>
</protein>
<comment type="caution">
    <text evidence="2">The sequence shown here is derived from an EMBL/GenBank/DDBJ whole genome shotgun (WGS) entry which is preliminary data.</text>
</comment>
<feature type="region of interest" description="Disordered" evidence="1">
    <location>
        <begin position="1"/>
        <end position="33"/>
    </location>
</feature>
<feature type="compositionally biased region" description="Basic and acidic residues" evidence="1">
    <location>
        <begin position="127"/>
        <end position="136"/>
    </location>
</feature>
<feature type="compositionally biased region" description="Polar residues" evidence="1">
    <location>
        <begin position="1"/>
        <end position="22"/>
    </location>
</feature>
<evidence type="ECO:0000313" key="2">
    <source>
        <dbReference type="EMBL" id="OJT02562.1"/>
    </source>
</evidence>
<evidence type="ECO:0000313" key="3">
    <source>
        <dbReference type="Proteomes" id="UP000184267"/>
    </source>
</evidence>
<feature type="compositionally biased region" description="Basic and acidic residues" evidence="1">
    <location>
        <begin position="96"/>
        <end position="108"/>
    </location>
</feature>
<feature type="region of interest" description="Disordered" evidence="1">
    <location>
        <begin position="125"/>
        <end position="182"/>
    </location>
</feature>
<dbReference type="AlphaFoldDB" id="A0A1M2V4N9"/>
<dbReference type="OMA" id="KHIDHTL"/>